<organism evidence="2 3">
    <name type="scientific">Roseovarius litoreus</name>
    <dbReference type="NCBI Taxonomy" id="1155722"/>
    <lineage>
        <taxon>Bacteria</taxon>
        <taxon>Pseudomonadati</taxon>
        <taxon>Pseudomonadota</taxon>
        <taxon>Alphaproteobacteria</taxon>
        <taxon>Rhodobacterales</taxon>
        <taxon>Roseobacteraceae</taxon>
        <taxon>Roseovarius</taxon>
    </lineage>
</organism>
<reference evidence="2 3" key="1">
    <citation type="submission" date="2016-11" db="EMBL/GenBank/DDBJ databases">
        <authorList>
            <person name="Varghese N."/>
            <person name="Submissions S."/>
        </authorList>
    </citation>
    <scope>NUCLEOTIDE SEQUENCE [LARGE SCALE GENOMIC DNA]</scope>
    <source>
        <strain evidence="2 3">DSM 28249</strain>
    </source>
</reference>
<feature type="signal peptide" evidence="1">
    <location>
        <begin position="1"/>
        <end position="26"/>
    </location>
</feature>
<dbReference type="RefSeq" id="WP_149778426.1">
    <property type="nucleotide sequence ID" value="NZ_FRCB01000002.1"/>
</dbReference>
<feature type="chain" id="PRO_5012002909" evidence="1">
    <location>
        <begin position="27"/>
        <end position="131"/>
    </location>
</feature>
<sequence>MRAFAKPLSLAGSALILAQMADMASASDAAARLTVTEQRNALVECKGDLGRRGWPRLQATYVETPWGGQTVMRLLPHGSVSVEDAAWINACADERLGRGGPAGAAPAQAFRGACPAHAPVIYGGAIYCFRN</sequence>
<keyword evidence="1" id="KW-0732">Signal</keyword>
<accession>A0A1M7C4M1</accession>
<name>A0A1M7C4M1_9RHOB</name>
<dbReference type="Proteomes" id="UP000322545">
    <property type="component" value="Unassembled WGS sequence"/>
</dbReference>
<dbReference type="AlphaFoldDB" id="A0A1M7C4M1"/>
<dbReference type="EMBL" id="FRCB01000002">
    <property type="protein sequence ID" value="SHL62238.1"/>
    <property type="molecule type" value="Genomic_DNA"/>
</dbReference>
<keyword evidence="3" id="KW-1185">Reference proteome</keyword>
<proteinExistence type="predicted"/>
<protein>
    <submittedName>
        <fullName evidence="2">Uncharacterized protein</fullName>
    </submittedName>
</protein>
<evidence type="ECO:0000313" key="3">
    <source>
        <dbReference type="Proteomes" id="UP000322545"/>
    </source>
</evidence>
<evidence type="ECO:0000313" key="2">
    <source>
        <dbReference type="EMBL" id="SHL62238.1"/>
    </source>
</evidence>
<gene>
    <name evidence="2" type="ORF">SAMN05443432_10232</name>
</gene>
<evidence type="ECO:0000256" key="1">
    <source>
        <dbReference type="SAM" id="SignalP"/>
    </source>
</evidence>